<dbReference type="PANTHER" id="PTHR14226:SF57">
    <property type="entry name" value="BLR7027 PROTEIN"/>
    <property type="match status" value="1"/>
</dbReference>
<evidence type="ECO:0000259" key="5">
    <source>
        <dbReference type="PROSITE" id="PS51635"/>
    </source>
</evidence>
<name>A0A1H6CBY8_9ACTN</name>
<evidence type="ECO:0000313" key="6">
    <source>
        <dbReference type="EMBL" id="SEG69906.1"/>
    </source>
</evidence>
<dbReference type="InterPro" id="IPR050301">
    <property type="entry name" value="NTE"/>
</dbReference>
<evidence type="ECO:0000256" key="1">
    <source>
        <dbReference type="ARBA" id="ARBA00022801"/>
    </source>
</evidence>
<dbReference type="GO" id="GO:0016042">
    <property type="term" value="P:lipid catabolic process"/>
    <property type="evidence" value="ECO:0007669"/>
    <property type="project" value="UniProtKB-UniRule"/>
</dbReference>
<feature type="domain" description="PNPLA" evidence="5">
    <location>
        <begin position="9"/>
        <end position="205"/>
    </location>
</feature>
<feature type="short sequence motif" description="GXGXXG" evidence="4">
    <location>
        <begin position="13"/>
        <end position="18"/>
    </location>
</feature>
<dbReference type="PANTHER" id="PTHR14226">
    <property type="entry name" value="NEUROPATHY TARGET ESTERASE/SWISS CHEESE D.MELANOGASTER"/>
    <property type="match status" value="1"/>
</dbReference>
<dbReference type="Gene3D" id="3.40.1090.10">
    <property type="entry name" value="Cytosolic phospholipase A2 catalytic domain"/>
    <property type="match status" value="2"/>
</dbReference>
<dbReference type="PROSITE" id="PS51635">
    <property type="entry name" value="PNPLA"/>
    <property type="match status" value="1"/>
</dbReference>
<dbReference type="EMBL" id="FNVO01000009">
    <property type="protein sequence ID" value="SEG69906.1"/>
    <property type="molecule type" value="Genomic_DNA"/>
</dbReference>
<evidence type="ECO:0000256" key="4">
    <source>
        <dbReference type="PROSITE-ProRule" id="PRU01161"/>
    </source>
</evidence>
<proteinExistence type="predicted"/>
<dbReference type="Pfam" id="PF01734">
    <property type="entry name" value="Patatin"/>
    <property type="match status" value="1"/>
</dbReference>
<evidence type="ECO:0000256" key="2">
    <source>
        <dbReference type="ARBA" id="ARBA00022963"/>
    </source>
</evidence>
<evidence type="ECO:0000313" key="7">
    <source>
        <dbReference type="Proteomes" id="UP000236723"/>
    </source>
</evidence>
<dbReference type="GO" id="GO:0016787">
    <property type="term" value="F:hydrolase activity"/>
    <property type="evidence" value="ECO:0007669"/>
    <property type="project" value="UniProtKB-UniRule"/>
</dbReference>
<feature type="active site" description="Nucleophile" evidence="4">
    <location>
        <position position="46"/>
    </location>
</feature>
<evidence type="ECO:0000256" key="3">
    <source>
        <dbReference type="ARBA" id="ARBA00023098"/>
    </source>
</evidence>
<keyword evidence="2 4" id="KW-0442">Lipid degradation</keyword>
<protein>
    <submittedName>
        <fullName evidence="6">NTE family protein</fullName>
    </submittedName>
</protein>
<dbReference type="SUPFAM" id="SSF52151">
    <property type="entry name" value="FabD/lysophospholipase-like"/>
    <property type="match status" value="1"/>
</dbReference>
<accession>A0A1H6CBY8</accession>
<keyword evidence="3 4" id="KW-0443">Lipid metabolism</keyword>
<dbReference type="OrthoDB" id="2339873at2"/>
<feature type="short sequence motif" description="GXSXG" evidence="4">
    <location>
        <begin position="44"/>
        <end position="48"/>
    </location>
</feature>
<dbReference type="AlphaFoldDB" id="A0A1H6CBY8"/>
<gene>
    <name evidence="6" type="ORF">SAMN04489712_109125</name>
</gene>
<feature type="active site" description="Proton acceptor" evidence="4">
    <location>
        <position position="192"/>
    </location>
</feature>
<keyword evidence="1 4" id="KW-0378">Hydrolase</keyword>
<feature type="short sequence motif" description="DGA/G" evidence="4">
    <location>
        <begin position="192"/>
        <end position="194"/>
    </location>
</feature>
<organism evidence="6 7">
    <name type="scientific">Thermomonospora echinospora</name>
    <dbReference type="NCBI Taxonomy" id="1992"/>
    <lineage>
        <taxon>Bacteria</taxon>
        <taxon>Bacillati</taxon>
        <taxon>Actinomycetota</taxon>
        <taxon>Actinomycetes</taxon>
        <taxon>Streptosporangiales</taxon>
        <taxon>Thermomonosporaceae</taxon>
        <taxon>Thermomonospora</taxon>
    </lineage>
</organism>
<reference evidence="7" key="1">
    <citation type="submission" date="2016-10" db="EMBL/GenBank/DDBJ databases">
        <authorList>
            <person name="Varghese N."/>
            <person name="Submissions S."/>
        </authorList>
    </citation>
    <scope>NUCLEOTIDE SEQUENCE [LARGE SCALE GENOMIC DNA]</scope>
    <source>
        <strain evidence="7">DSM 43163</strain>
    </source>
</reference>
<keyword evidence="7" id="KW-1185">Reference proteome</keyword>
<dbReference type="RefSeq" id="WP_103939573.1">
    <property type="nucleotide sequence ID" value="NZ_FNVO01000009.1"/>
</dbReference>
<dbReference type="InterPro" id="IPR016035">
    <property type="entry name" value="Acyl_Trfase/lysoPLipase"/>
</dbReference>
<sequence>MTMNGGRALVLGGGGVAGIAWEAGLLAGLAEQGVDLTGADLFVGTSAGSVVGSFAAHGADMTEAVRRMSARAEGDGRGTAPADVDLNVVLQAFAILYDASLDPQEARARVGRMALEAETEAMAAVLEEVGTRLPSQEWPDRRLLITGVDVEDGSFVVWDGSSSVPLALAVRASCTVPCVFPPVAIDGRRYMDGGCRSVTNADLAKGAAAVVIVEPMAHLTPRATLEKELAELGDARTVAIGPDQATMETFGADLLSPKLWGPAFDAGLRQASAVTDDVRKAWEPSV</sequence>
<dbReference type="Proteomes" id="UP000236723">
    <property type="component" value="Unassembled WGS sequence"/>
</dbReference>
<dbReference type="InterPro" id="IPR002641">
    <property type="entry name" value="PNPLA_dom"/>
</dbReference>